<feature type="region of interest" description="Disordered" evidence="1">
    <location>
        <begin position="130"/>
        <end position="154"/>
    </location>
</feature>
<evidence type="ECO:0000313" key="2">
    <source>
        <dbReference type="EMBL" id="KAI3832768.1"/>
    </source>
</evidence>
<accession>A0AAD4X2Y1</accession>
<gene>
    <name evidence="2" type="ORF">MKW98_002314</name>
</gene>
<name>A0AAD4X2Y1_9MAGN</name>
<proteinExistence type="predicted"/>
<dbReference type="AlphaFoldDB" id="A0AAD4X2Y1"/>
<protein>
    <submittedName>
        <fullName evidence="2">Uncharacterized protein</fullName>
    </submittedName>
</protein>
<feature type="compositionally biased region" description="Polar residues" evidence="1">
    <location>
        <begin position="130"/>
        <end position="141"/>
    </location>
</feature>
<dbReference type="EMBL" id="JAJJMB010017986">
    <property type="protein sequence ID" value="KAI3832768.1"/>
    <property type="molecule type" value="Genomic_DNA"/>
</dbReference>
<dbReference type="Proteomes" id="UP001202328">
    <property type="component" value="Unassembled WGS sequence"/>
</dbReference>
<reference evidence="2" key="1">
    <citation type="submission" date="2022-04" db="EMBL/GenBank/DDBJ databases">
        <title>A functionally conserved STORR gene fusion in Papaver species that diverged 16.8 million years ago.</title>
        <authorList>
            <person name="Catania T."/>
        </authorList>
    </citation>
    <scope>NUCLEOTIDE SEQUENCE</scope>
    <source>
        <strain evidence="2">S-188037</strain>
    </source>
</reference>
<sequence>MTLMFLGILLLLISWSFVLGIFRTWWMSRIWSFGSQAPQNRQIAQRRRRNREVLEKQQTLYKSQIANHRVQQPAQLEDPNRLLNTESTLSRRQAAQRIRRNRELAEKAEGEFQRRSLGQTLRQHRELQQANANRGTETTGQVFGVTTPRDNSRKRKGKAIARHQQDKLCSHNSGNRCKRAMGISISSNSNSSHDRTIDEEFYEIGSTDDEVVSDNETESATALSQDTGAHANSCLYPNVRHSLGSMNNKTTQPERTASTAKRVVRRNPQASKIVPEMHSKVQLMQRFHKSRLHTET</sequence>
<keyword evidence="3" id="KW-1185">Reference proteome</keyword>
<evidence type="ECO:0000313" key="3">
    <source>
        <dbReference type="Proteomes" id="UP001202328"/>
    </source>
</evidence>
<comment type="caution">
    <text evidence="2">The sequence shown here is derived from an EMBL/GenBank/DDBJ whole genome shotgun (WGS) entry which is preliminary data.</text>
</comment>
<evidence type="ECO:0000256" key="1">
    <source>
        <dbReference type="SAM" id="MobiDB-lite"/>
    </source>
</evidence>
<organism evidence="2 3">
    <name type="scientific">Papaver atlanticum</name>
    <dbReference type="NCBI Taxonomy" id="357466"/>
    <lineage>
        <taxon>Eukaryota</taxon>
        <taxon>Viridiplantae</taxon>
        <taxon>Streptophyta</taxon>
        <taxon>Embryophyta</taxon>
        <taxon>Tracheophyta</taxon>
        <taxon>Spermatophyta</taxon>
        <taxon>Magnoliopsida</taxon>
        <taxon>Ranunculales</taxon>
        <taxon>Papaveraceae</taxon>
        <taxon>Papaveroideae</taxon>
        <taxon>Papaver</taxon>
    </lineage>
</organism>